<dbReference type="EC" id="2.5.1.114" evidence="1"/>
<evidence type="ECO:0000256" key="1">
    <source>
        <dbReference type="ARBA" id="ARBA00012265"/>
    </source>
</evidence>
<dbReference type="PANTHER" id="PTHR23245">
    <property type="entry name" value="TRNA METHYLTRANSFERASE"/>
    <property type="match status" value="1"/>
</dbReference>
<reference evidence="5 6" key="1">
    <citation type="submission" date="2023-06" db="EMBL/GenBank/DDBJ databases">
        <title>Black Yeasts Isolated from many extreme environments.</title>
        <authorList>
            <person name="Coleine C."/>
            <person name="Stajich J.E."/>
            <person name="Selbmann L."/>
        </authorList>
    </citation>
    <scope>NUCLEOTIDE SEQUENCE [LARGE SCALE GENOMIC DNA]</scope>
    <source>
        <strain evidence="5 6">CCFEE 5887</strain>
    </source>
</reference>
<dbReference type="SUPFAM" id="SSF53335">
    <property type="entry name" value="S-adenosyl-L-methionine-dependent methyltransferases"/>
    <property type="match status" value="1"/>
</dbReference>
<dbReference type="GO" id="GO:0102522">
    <property type="term" value="F:tRNA 4-demethylwyosine alpha-amino-alpha-carboxypropyltransferase activity"/>
    <property type="evidence" value="ECO:0007669"/>
    <property type="project" value="UniProtKB-EC"/>
</dbReference>
<protein>
    <recommendedName>
        <fullName evidence="1">tRNA(Phe) (4-demethylwyosine(37)-C(7)) aminocarboxypropyltransferase</fullName>
        <ecNumber evidence="1">2.5.1.114</ecNumber>
    </recommendedName>
</protein>
<proteinExistence type="predicted"/>
<sequence>MAQARLPHDRKDRKDRRPRKPANPLIKGILAFCQKAGISVVDADADADADAPNEVEEQHTNDAGDVRLYHDATATDTGTGTATESLVGGRTLKLSPSDLPKRHTVYPPLLLLPHKFPTHSARWTAVYGALSEDDRAELFRCIAEEGFVGGTSSRRISRIAINAPISAEEEEGEGEGEGAAAADVSEVEVEVEVSTSSPLRKGKEKNILRSPSGLVPVYGDWGTGITGSSRGGSGGSGSGSGGRRTKTTSSDQHPTRLDFEEAFWTSTAQHRGITQCWAPLYTMFSRGNVSEKARILGLCHGGPGPGPQVPVRGKKDVMGTGMGMGMGMGMGVEDVTASSSSPEGFPGLTVNELGEPVEAIDVVDFYVGIGYFAFCYLARGVRRVWGWDINPWSIEGLRRGCERNGWGCVVVKVDGQGNLVGKESVADVVCRIQEGDVVGARGKMLAHRGGPEDEEEVEEEEGQRQREVIKCIAFLGDNKWADKVMREFQEAGMEFNVRHANLGLLPTSRGGWDNAVKAIVGLSGSGSGSGSGGGKGGWMHVHENVDVREIDDMARQTVRDIQGVVSVQEVESPSREAWSVSSVHVQQVKTYAPGVMHCVYDIQIKPPNG</sequence>
<comment type="catalytic activity">
    <reaction evidence="2">
        <text>4-demethylwyosine(37) in tRNA(Phe) + S-adenosyl-L-methionine = 4-demethyl-7-[(3S)-3-amino-3-carboxypropyl]wyosine(37) in tRNA(Phe) + S-methyl-5'-thioadenosine + H(+)</text>
        <dbReference type="Rhea" id="RHEA:36355"/>
        <dbReference type="Rhea" id="RHEA-COMP:10164"/>
        <dbReference type="Rhea" id="RHEA-COMP:10378"/>
        <dbReference type="ChEBI" id="CHEBI:15378"/>
        <dbReference type="ChEBI" id="CHEBI:17509"/>
        <dbReference type="ChEBI" id="CHEBI:59789"/>
        <dbReference type="ChEBI" id="CHEBI:64315"/>
        <dbReference type="ChEBI" id="CHEBI:73550"/>
        <dbReference type="EC" id="2.5.1.114"/>
    </reaction>
</comment>
<comment type="caution">
    <text evidence="5">The sequence shown here is derived from an EMBL/GenBank/DDBJ whole genome shotgun (WGS) entry which is preliminary data.</text>
</comment>
<keyword evidence="5" id="KW-0489">Methyltransferase</keyword>
<evidence type="ECO:0000256" key="3">
    <source>
        <dbReference type="SAM" id="MobiDB-lite"/>
    </source>
</evidence>
<feature type="compositionally biased region" description="Acidic residues" evidence="3">
    <location>
        <begin position="167"/>
        <end position="176"/>
    </location>
</feature>
<dbReference type="PROSITE" id="PS51684">
    <property type="entry name" value="SAM_MT_TRM5_TYW2"/>
    <property type="match status" value="1"/>
</dbReference>
<keyword evidence="6" id="KW-1185">Reference proteome</keyword>
<feature type="compositionally biased region" description="Basic and acidic residues" evidence="3">
    <location>
        <begin position="1"/>
        <end position="12"/>
    </location>
</feature>
<dbReference type="GO" id="GO:0005737">
    <property type="term" value="C:cytoplasm"/>
    <property type="evidence" value="ECO:0007669"/>
    <property type="project" value="TreeGrafter"/>
</dbReference>
<feature type="region of interest" description="Disordered" evidence="3">
    <location>
        <begin position="1"/>
        <end position="25"/>
    </location>
</feature>
<feature type="domain" description="SAM-dependent methyltransferase TRM5/TYW2-type" evidence="4">
    <location>
        <begin position="176"/>
        <end position="606"/>
    </location>
</feature>
<keyword evidence="5" id="KW-0808">Transferase</keyword>
<dbReference type="GO" id="GO:0030488">
    <property type="term" value="P:tRNA methylation"/>
    <property type="evidence" value="ECO:0007669"/>
    <property type="project" value="TreeGrafter"/>
</dbReference>
<dbReference type="GO" id="GO:0008175">
    <property type="term" value="F:tRNA methyltransferase activity"/>
    <property type="evidence" value="ECO:0007669"/>
    <property type="project" value="TreeGrafter"/>
</dbReference>
<evidence type="ECO:0000259" key="4">
    <source>
        <dbReference type="PROSITE" id="PS51684"/>
    </source>
</evidence>
<dbReference type="EMBL" id="JAXLQG010000005">
    <property type="protein sequence ID" value="KAK5539844.1"/>
    <property type="molecule type" value="Genomic_DNA"/>
</dbReference>
<dbReference type="Proteomes" id="UP001345827">
    <property type="component" value="Unassembled WGS sequence"/>
</dbReference>
<dbReference type="GO" id="GO:0031591">
    <property type="term" value="P:wybutosine biosynthetic process"/>
    <property type="evidence" value="ECO:0007669"/>
    <property type="project" value="TreeGrafter"/>
</dbReference>
<gene>
    <name evidence="5" type="primary">TRM12</name>
    <name evidence="5" type="ORF">LTR25_003549</name>
</gene>
<feature type="compositionally biased region" description="Gly residues" evidence="3">
    <location>
        <begin position="224"/>
        <end position="242"/>
    </location>
</feature>
<name>A0AAV9QDT0_9PEZI</name>
<feature type="region of interest" description="Disordered" evidence="3">
    <location>
        <begin position="224"/>
        <end position="256"/>
    </location>
</feature>
<dbReference type="InterPro" id="IPR029063">
    <property type="entry name" value="SAM-dependent_MTases_sf"/>
</dbReference>
<dbReference type="AlphaFoldDB" id="A0AAV9QDT0"/>
<evidence type="ECO:0000313" key="5">
    <source>
        <dbReference type="EMBL" id="KAK5539844.1"/>
    </source>
</evidence>
<organism evidence="5 6">
    <name type="scientific">Vermiconidia calcicola</name>
    <dbReference type="NCBI Taxonomy" id="1690605"/>
    <lineage>
        <taxon>Eukaryota</taxon>
        <taxon>Fungi</taxon>
        <taxon>Dikarya</taxon>
        <taxon>Ascomycota</taxon>
        <taxon>Pezizomycotina</taxon>
        <taxon>Dothideomycetes</taxon>
        <taxon>Dothideomycetidae</taxon>
        <taxon>Mycosphaerellales</taxon>
        <taxon>Extremaceae</taxon>
        <taxon>Vermiconidia</taxon>
    </lineage>
</organism>
<evidence type="ECO:0000256" key="2">
    <source>
        <dbReference type="ARBA" id="ARBA00049400"/>
    </source>
</evidence>
<feature type="region of interest" description="Disordered" evidence="3">
    <location>
        <begin position="166"/>
        <end position="187"/>
    </location>
</feature>
<dbReference type="Gene3D" id="3.40.50.150">
    <property type="entry name" value="Vaccinia Virus protein VP39"/>
    <property type="match status" value="1"/>
</dbReference>
<dbReference type="InterPro" id="IPR030382">
    <property type="entry name" value="MeTrfase_TRM5/TYW2"/>
</dbReference>
<accession>A0AAV9QDT0</accession>
<dbReference type="PANTHER" id="PTHR23245:SF25">
    <property type="entry name" value="TRNA WYBUTOSINE-SYNTHESIZING PROTEIN 2 HOMOLOG"/>
    <property type="match status" value="1"/>
</dbReference>
<evidence type="ECO:0000313" key="6">
    <source>
        <dbReference type="Proteomes" id="UP001345827"/>
    </source>
</evidence>